<gene>
    <name evidence="1" type="primary">Nfu_g_1_003214</name>
</gene>
<accession>A0A1A8FV62</accession>
<sequence length="181" mass="20366">MAWIRSENNLTRLLPICFVANTNSLQSELRCVWLFQKRMKTLPAGTELTCGETEMVLVLPVASLTEISLPELQLNSPTCSVTYNSTYLTAHISFGSLVGTGSNTTTDIKIGDKLKQLDLYVVSNCSVDRAEMVAYYITWSRIGHIYNNRRNSDNRSHVSLGKHPFLNTLLDKDLLLHLVMK</sequence>
<dbReference type="AlphaFoldDB" id="A0A1A8FV62"/>
<reference evidence="1" key="2">
    <citation type="submission" date="2016-06" db="EMBL/GenBank/DDBJ databases">
        <title>The genome of a short-lived fish provides insights into sex chromosome evolution and the genetic control of aging.</title>
        <authorList>
            <person name="Reichwald K."/>
            <person name="Felder M."/>
            <person name="Petzold A."/>
            <person name="Koch P."/>
            <person name="Groth M."/>
            <person name="Platzer M."/>
        </authorList>
    </citation>
    <scope>NUCLEOTIDE SEQUENCE</scope>
    <source>
        <tissue evidence="1">Brain</tissue>
    </source>
</reference>
<organism evidence="1">
    <name type="scientific">Nothobranchius korthausae</name>
    <dbReference type="NCBI Taxonomy" id="1143690"/>
    <lineage>
        <taxon>Eukaryota</taxon>
        <taxon>Metazoa</taxon>
        <taxon>Chordata</taxon>
        <taxon>Craniata</taxon>
        <taxon>Vertebrata</taxon>
        <taxon>Euteleostomi</taxon>
        <taxon>Actinopterygii</taxon>
        <taxon>Neopterygii</taxon>
        <taxon>Teleostei</taxon>
        <taxon>Neoteleostei</taxon>
        <taxon>Acanthomorphata</taxon>
        <taxon>Ovalentaria</taxon>
        <taxon>Atherinomorphae</taxon>
        <taxon>Cyprinodontiformes</taxon>
        <taxon>Nothobranchiidae</taxon>
        <taxon>Nothobranchius</taxon>
    </lineage>
</organism>
<name>A0A1A8FV62_9TELE</name>
<protein>
    <submittedName>
        <fullName evidence="1">Uncharacterized protein</fullName>
    </submittedName>
</protein>
<evidence type="ECO:0000313" key="1">
    <source>
        <dbReference type="EMBL" id="SBQ62009.1"/>
    </source>
</evidence>
<dbReference type="EMBL" id="HAEB01015482">
    <property type="protein sequence ID" value="SBQ62009.1"/>
    <property type="molecule type" value="Transcribed_RNA"/>
</dbReference>
<proteinExistence type="predicted"/>
<reference evidence="1" key="1">
    <citation type="submission" date="2016-05" db="EMBL/GenBank/DDBJ databases">
        <authorList>
            <person name="Lavstsen T."/>
            <person name="Jespersen J.S."/>
        </authorList>
    </citation>
    <scope>NUCLEOTIDE SEQUENCE</scope>
    <source>
        <tissue evidence="1">Brain</tissue>
    </source>
</reference>